<dbReference type="InterPro" id="IPR003409">
    <property type="entry name" value="MORN"/>
</dbReference>
<proteinExistence type="inferred from homology"/>
<evidence type="ECO:0000256" key="4">
    <source>
        <dbReference type="ARBA" id="ARBA00023274"/>
    </source>
</evidence>
<dbReference type="Pfam" id="PF04488">
    <property type="entry name" value="Gly_transf_sug"/>
    <property type="match status" value="1"/>
</dbReference>
<keyword evidence="2" id="KW-0677">Repeat</keyword>
<comment type="caution">
    <text evidence="6">The sequence shown here is derived from an EMBL/GenBank/DDBJ whole genome shotgun (WGS) entry which is preliminary data.</text>
</comment>
<dbReference type="Pfam" id="PF00467">
    <property type="entry name" value="KOW"/>
    <property type="match status" value="1"/>
</dbReference>
<evidence type="ECO:0000313" key="6">
    <source>
        <dbReference type="EMBL" id="OLQ01714.1"/>
    </source>
</evidence>
<gene>
    <name evidence="6" type="primary">RPL26</name>
    <name evidence="6" type="ORF">AK812_SmicGene15518</name>
</gene>
<dbReference type="PANTHER" id="PTHR43215:SF14">
    <property type="entry name" value="RADIAL SPOKE HEAD 1 HOMOLOG"/>
    <property type="match status" value="1"/>
</dbReference>
<evidence type="ECO:0000256" key="1">
    <source>
        <dbReference type="ARBA" id="ARBA00010618"/>
    </source>
</evidence>
<dbReference type="CDD" id="cd06089">
    <property type="entry name" value="KOW_RPL26"/>
    <property type="match status" value="1"/>
</dbReference>
<evidence type="ECO:0000256" key="2">
    <source>
        <dbReference type="ARBA" id="ARBA00022737"/>
    </source>
</evidence>
<sequence length="885" mass="100006">MEPKVGPVRSEEGLVSFSQFRCSPCCTTDTLDPVYPNVTAGQSMWFHLPDGLHPDRDEFCPGDEPLTKADGVHERGMLVLTGPGTLLELPADLRRNAERIMSANSGFHVKWFSDADCHSYIARHFDAELAGMFRREYRGSFRGDLCRTAVLYREGGFYVDLDVELLVPLTSLVGLSTTFMSAYTFDGAMLNAVMASEPFSSILYATLVELRKWYRGQVPRIYDATVDGNDCRNEWMGPLTLHRGIRNFMQAVCPGVVLSASQLDVACGTHALRFYRERELQCTVGKESRECSDERARSPFAGSKYGLFAPGPEMYRERLLLGWPRFEACRSRGCSEAFRWERPDEHLQLDWLLRARTMPCVCPEQFQSAQKLITGLIFSLPAKEQLGPACDRFRPFIEAGDLECATAVVSSSLLCASAASGIDPKLARTFLARALQASLGGSTLLCYEEMWLIRMDEILDNFYRSHMPEFAEATLNWTMYNSSLEAFSRTPEELASSIIRIRSALALFGSSAKPSTLKTVQLPGDAIYAGQWLGDQRHGQGTMTRPDGGRYDGQFRHDKAHGVGRFRHANGDVYSGQWLEDKAHGHGKFVHADGSSYEGDWEMDKKSGRGVETWADGPCSHDCFHSRPEFYRDRYHRSHFKGDYRNGMKHGTGFFQSADSSTYSGHFVDDAMEGQGIYRFPDGRVYTGAWHGSQMHGDGTMTWRDGSSYSGGFSEDRKSGEGTFTWPDGRSYSGQWEMGRQHGVGVFIDTKGRQRKGLWNEGQRLKWMDAYFTAPSHIRHKLMSAPLSKELRAKYAVRAVPIRRDDEVMIVRGHYHDREGKVTQVYRKKFRIHVERVTRDKANGQSVPIPIHPSKVMITKLKLDKDRKAMLDRKNRSVKKGKYTD</sequence>
<comment type="similarity">
    <text evidence="1">Belongs to the universal ribosomal protein uL24 family.</text>
</comment>
<evidence type="ECO:0000313" key="7">
    <source>
        <dbReference type="Proteomes" id="UP000186817"/>
    </source>
</evidence>
<feature type="domain" description="KOW" evidence="5">
    <location>
        <begin position="801"/>
        <end position="828"/>
    </location>
</feature>
<evidence type="ECO:0000259" key="5">
    <source>
        <dbReference type="SMART" id="SM00739"/>
    </source>
</evidence>
<dbReference type="NCBIfam" id="TIGR01080">
    <property type="entry name" value="rplX_A_E"/>
    <property type="match status" value="1"/>
</dbReference>
<dbReference type="OrthoDB" id="437960at2759"/>
<dbReference type="InterPro" id="IPR014722">
    <property type="entry name" value="Rib_uL2_dom2"/>
</dbReference>
<protein>
    <submittedName>
        <fullName evidence="6">60S ribosomal protein L26</fullName>
    </submittedName>
</protein>
<dbReference type="GO" id="GO:0003723">
    <property type="term" value="F:RNA binding"/>
    <property type="evidence" value="ECO:0007669"/>
    <property type="project" value="InterPro"/>
</dbReference>
<dbReference type="HAMAP" id="MF_01326_A">
    <property type="entry name" value="Ribosomal_uL24_A"/>
    <property type="match status" value="1"/>
</dbReference>
<dbReference type="InterPro" id="IPR005824">
    <property type="entry name" value="KOW"/>
</dbReference>
<dbReference type="GO" id="GO:0006412">
    <property type="term" value="P:translation"/>
    <property type="evidence" value="ECO:0007669"/>
    <property type="project" value="InterPro"/>
</dbReference>
<dbReference type="FunFam" id="2.30.30.30:FF:000009">
    <property type="entry name" value="60S ribosomal protein L26"/>
    <property type="match status" value="1"/>
</dbReference>
<dbReference type="InterPro" id="IPR007577">
    <property type="entry name" value="GlycoTrfase_DXD_sugar-bd_CS"/>
</dbReference>
<dbReference type="SUPFAM" id="SSF53448">
    <property type="entry name" value="Nucleotide-diphospho-sugar transferases"/>
    <property type="match status" value="1"/>
</dbReference>
<dbReference type="Gene3D" id="2.20.110.10">
    <property type="entry name" value="Histone H3 K4-specific methyltransferase SET7/9 N-terminal domain"/>
    <property type="match status" value="4"/>
</dbReference>
<dbReference type="InterPro" id="IPR029044">
    <property type="entry name" value="Nucleotide-diphossugar_trans"/>
</dbReference>
<keyword evidence="7" id="KW-1185">Reference proteome</keyword>
<dbReference type="EMBL" id="LSRX01000283">
    <property type="protein sequence ID" value="OLQ01714.1"/>
    <property type="molecule type" value="Genomic_DNA"/>
</dbReference>
<name>A0A1Q9E2R0_SYMMI</name>
<accession>A0A1Q9E2R0</accession>
<dbReference type="GO" id="GO:0015934">
    <property type="term" value="C:large ribosomal subunit"/>
    <property type="evidence" value="ECO:0007669"/>
    <property type="project" value="InterPro"/>
</dbReference>
<dbReference type="Pfam" id="PF16906">
    <property type="entry name" value="Ribosomal_L26"/>
    <property type="match status" value="1"/>
</dbReference>
<dbReference type="Proteomes" id="UP000186817">
    <property type="component" value="Unassembled WGS sequence"/>
</dbReference>
<reference evidence="6 7" key="1">
    <citation type="submission" date="2016-02" db="EMBL/GenBank/DDBJ databases">
        <title>Genome analysis of coral dinoflagellate symbionts highlights evolutionary adaptations to a symbiotic lifestyle.</title>
        <authorList>
            <person name="Aranda M."/>
            <person name="Li Y."/>
            <person name="Liew Y.J."/>
            <person name="Baumgarten S."/>
            <person name="Simakov O."/>
            <person name="Wilson M."/>
            <person name="Piel J."/>
            <person name="Ashoor H."/>
            <person name="Bougouffa S."/>
            <person name="Bajic V.B."/>
            <person name="Ryu T."/>
            <person name="Ravasi T."/>
            <person name="Bayer T."/>
            <person name="Micklem G."/>
            <person name="Kim H."/>
            <person name="Bhak J."/>
            <person name="Lajeunesse T.C."/>
            <person name="Voolstra C.R."/>
        </authorList>
    </citation>
    <scope>NUCLEOTIDE SEQUENCE [LARGE SCALE GENOMIC DNA]</scope>
    <source>
        <strain evidence="6 7">CCMP2467</strain>
    </source>
</reference>
<dbReference type="Pfam" id="PF02493">
    <property type="entry name" value="MORN"/>
    <property type="match status" value="9"/>
</dbReference>
<dbReference type="AlphaFoldDB" id="A0A1Q9E2R0"/>
<dbReference type="InterPro" id="IPR041988">
    <property type="entry name" value="Ribosomal_uL24_KOW"/>
</dbReference>
<dbReference type="InterPro" id="IPR005756">
    <property type="entry name" value="Ribosomal_uL24_euk/arc"/>
</dbReference>
<organism evidence="6 7">
    <name type="scientific">Symbiodinium microadriaticum</name>
    <name type="common">Dinoflagellate</name>
    <name type="synonym">Zooxanthella microadriatica</name>
    <dbReference type="NCBI Taxonomy" id="2951"/>
    <lineage>
        <taxon>Eukaryota</taxon>
        <taxon>Sar</taxon>
        <taxon>Alveolata</taxon>
        <taxon>Dinophyceae</taxon>
        <taxon>Suessiales</taxon>
        <taxon>Symbiodiniaceae</taxon>
        <taxon>Symbiodinium</taxon>
    </lineage>
</organism>
<dbReference type="PANTHER" id="PTHR43215">
    <property type="entry name" value="RADIAL SPOKE HEAD 1 HOMOLOG"/>
    <property type="match status" value="1"/>
</dbReference>
<dbReference type="Gene3D" id="3.90.550.20">
    <property type="match status" value="1"/>
</dbReference>
<dbReference type="SMART" id="SM00698">
    <property type="entry name" value="MORN"/>
    <property type="match status" value="9"/>
</dbReference>
<keyword evidence="3 6" id="KW-0689">Ribosomal protein</keyword>
<dbReference type="Gene3D" id="2.30.30.30">
    <property type="match status" value="1"/>
</dbReference>
<dbReference type="SUPFAM" id="SSF50104">
    <property type="entry name" value="Translation proteins SH3-like domain"/>
    <property type="match status" value="1"/>
</dbReference>
<dbReference type="SMART" id="SM00739">
    <property type="entry name" value="KOW"/>
    <property type="match status" value="1"/>
</dbReference>
<dbReference type="GO" id="GO:0003735">
    <property type="term" value="F:structural constituent of ribosome"/>
    <property type="evidence" value="ECO:0007669"/>
    <property type="project" value="InterPro"/>
</dbReference>
<dbReference type="SUPFAM" id="SSF82185">
    <property type="entry name" value="Histone H3 K4-specific methyltransferase SET7/9 N-terminal domain"/>
    <property type="match status" value="2"/>
</dbReference>
<evidence type="ECO:0000256" key="3">
    <source>
        <dbReference type="ARBA" id="ARBA00022980"/>
    </source>
</evidence>
<dbReference type="GO" id="GO:0005829">
    <property type="term" value="C:cytosol"/>
    <property type="evidence" value="ECO:0007669"/>
    <property type="project" value="TreeGrafter"/>
</dbReference>
<dbReference type="InterPro" id="IPR008991">
    <property type="entry name" value="Translation_prot_SH3-like_sf"/>
</dbReference>
<keyword evidence="4" id="KW-0687">Ribonucleoprotein</keyword>